<accession>A0A183LWA2</accession>
<organism evidence="2 3">
    <name type="scientific">Schistosoma margrebowiei</name>
    <dbReference type="NCBI Taxonomy" id="48269"/>
    <lineage>
        <taxon>Eukaryota</taxon>
        <taxon>Metazoa</taxon>
        <taxon>Spiralia</taxon>
        <taxon>Lophotrochozoa</taxon>
        <taxon>Platyhelminthes</taxon>
        <taxon>Trematoda</taxon>
        <taxon>Digenea</taxon>
        <taxon>Strigeidida</taxon>
        <taxon>Schistosomatoidea</taxon>
        <taxon>Schistosomatidae</taxon>
        <taxon>Schistosoma</taxon>
    </lineage>
</organism>
<sequence length="70" mass="7848">MEDNWKGVKEATTTAEKAAREGNMKEPYETTKKRSQKYCKPERPVKGKEVGQSLKVNNIRTDGLSTSSNS</sequence>
<name>A0A183LWA2_9TREM</name>
<dbReference type="AlphaFoldDB" id="A0A183LWA2"/>
<dbReference type="EMBL" id="UZAI01003412">
    <property type="protein sequence ID" value="VDO79545.1"/>
    <property type="molecule type" value="Genomic_DNA"/>
</dbReference>
<gene>
    <name evidence="2" type="ORF">SMRZ_LOCUS8077</name>
</gene>
<protein>
    <submittedName>
        <fullName evidence="2">Uncharacterized protein</fullName>
    </submittedName>
</protein>
<evidence type="ECO:0000313" key="2">
    <source>
        <dbReference type="EMBL" id="VDO79545.1"/>
    </source>
</evidence>
<dbReference type="Proteomes" id="UP000277204">
    <property type="component" value="Unassembled WGS sequence"/>
</dbReference>
<feature type="compositionally biased region" description="Basic and acidic residues" evidence="1">
    <location>
        <begin position="39"/>
        <end position="49"/>
    </location>
</feature>
<evidence type="ECO:0000313" key="3">
    <source>
        <dbReference type="Proteomes" id="UP000277204"/>
    </source>
</evidence>
<proteinExistence type="predicted"/>
<evidence type="ECO:0000256" key="1">
    <source>
        <dbReference type="SAM" id="MobiDB-lite"/>
    </source>
</evidence>
<feature type="region of interest" description="Disordered" evidence="1">
    <location>
        <begin position="1"/>
        <end position="53"/>
    </location>
</feature>
<feature type="compositionally biased region" description="Basic and acidic residues" evidence="1">
    <location>
        <begin position="17"/>
        <end position="32"/>
    </location>
</feature>
<keyword evidence="3" id="KW-1185">Reference proteome</keyword>
<reference evidence="2 3" key="1">
    <citation type="submission" date="2018-11" db="EMBL/GenBank/DDBJ databases">
        <authorList>
            <consortium name="Pathogen Informatics"/>
        </authorList>
    </citation>
    <scope>NUCLEOTIDE SEQUENCE [LARGE SCALE GENOMIC DNA]</scope>
    <source>
        <strain evidence="2 3">Zambia</strain>
    </source>
</reference>